<dbReference type="GO" id="GO:0019216">
    <property type="term" value="P:regulation of lipid metabolic process"/>
    <property type="evidence" value="ECO:0007669"/>
    <property type="project" value="TreeGrafter"/>
</dbReference>
<evidence type="ECO:0000256" key="4">
    <source>
        <dbReference type="SAM" id="Phobius"/>
    </source>
</evidence>
<dbReference type="PANTHER" id="PTHR12499:SF0">
    <property type="entry name" value="OPTIC ATROPHY 3 PROTEIN"/>
    <property type="match status" value="1"/>
</dbReference>
<dbReference type="Pfam" id="PF07047">
    <property type="entry name" value="OPA3"/>
    <property type="match status" value="1"/>
</dbReference>
<sequence length="184" mass="21301">MSLTLKLGSLAIRTLAKPLGNYIKRNAREHERFRKFCITFAQGLHRIDMRLRLGLLQDPAVIEKQIARELADAEARLKAASVPTVKTEAQTKWTEERLQKEKKKIEEHARRPPRVRPLSEAKAIETGANFISEGFLFCVGMSVIVFEYWRSRRKEGNRRDEVQERLDELAADEAELKERLATMQ</sequence>
<evidence type="ECO:0000313" key="5">
    <source>
        <dbReference type="EMBL" id="KAF2675285.1"/>
    </source>
</evidence>
<organism evidence="5 6">
    <name type="scientific">Microthyrium microscopicum</name>
    <dbReference type="NCBI Taxonomy" id="703497"/>
    <lineage>
        <taxon>Eukaryota</taxon>
        <taxon>Fungi</taxon>
        <taxon>Dikarya</taxon>
        <taxon>Ascomycota</taxon>
        <taxon>Pezizomycotina</taxon>
        <taxon>Dothideomycetes</taxon>
        <taxon>Dothideomycetes incertae sedis</taxon>
        <taxon>Microthyriales</taxon>
        <taxon>Microthyriaceae</taxon>
        <taxon>Microthyrium</taxon>
    </lineage>
</organism>
<keyword evidence="4" id="KW-1133">Transmembrane helix</keyword>
<comment type="similarity">
    <text evidence="1">Belongs to the OPA3 family.</text>
</comment>
<feature type="transmembrane region" description="Helical" evidence="4">
    <location>
        <begin position="130"/>
        <end position="149"/>
    </location>
</feature>
<keyword evidence="6" id="KW-1185">Reference proteome</keyword>
<evidence type="ECO:0000313" key="6">
    <source>
        <dbReference type="Proteomes" id="UP000799302"/>
    </source>
</evidence>
<gene>
    <name evidence="5" type="ORF">BT63DRAFT_355053</name>
</gene>
<dbReference type="PANTHER" id="PTHR12499">
    <property type="entry name" value="OPTIC ATROPHY 3 PROTEIN OPA3"/>
    <property type="match status" value="1"/>
</dbReference>
<evidence type="ECO:0000256" key="1">
    <source>
        <dbReference type="ARBA" id="ARBA00007584"/>
    </source>
</evidence>
<proteinExistence type="inferred from homology"/>
<keyword evidence="4" id="KW-0472">Membrane</keyword>
<keyword evidence="2 3" id="KW-0175">Coiled coil</keyword>
<dbReference type="InterPro" id="IPR010754">
    <property type="entry name" value="OPA3-like"/>
</dbReference>
<dbReference type="Proteomes" id="UP000799302">
    <property type="component" value="Unassembled WGS sequence"/>
</dbReference>
<keyword evidence="4" id="KW-0812">Transmembrane</keyword>
<feature type="non-terminal residue" evidence="5">
    <location>
        <position position="184"/>
    </location>
</feature>
<protein>
    <submittedName>
        <fullName evidence="5">Optic atrophy 3-like protein</fullName>
    </submittedName>
</protein>
<dbReference type="AlphaFoldDB" id="A0A6A6USN6"/>
<feature type="coiled-coil region" evidence="3">
    <location>
        <begin position="152"/>
        <end position="179"/>
    </location>
</feature>
<name>A0A6A6USN6_9PEZI</name>
<evidence type="ECO:0000256" key="3">
    <source>
        <dbReference type="SAM" id="Coils"/>
    </source>
</evidence>
<dbReference type="OrthoDB" id="2129069at2759"/>
<evidence type="ECO:0000256" key="2">
    <source>
        <dbReference type="ARBA" id="ARBA00023054"/>
    </source>
</evidence>
<accession>A0A6A6USN6</accession>
<dbReference type="EMBL" id="MU004230">
    <property type="protein sequence ID" value="KAF2675285.1"/>
    <property type="molecule type" value="Genomic_DNA"/>
</dbReference>
<reference evidence="5" key="1">
    <citation type="journal article" date="2020" name="Stud. Mycol.">
        <title>101 Dothideomycetes genomes: a test case for predicting lifestyles and emergence of pathogens.</title>
        <authorList>
            <person name="Haridas S."/>
            <person name="Albert R."/>
            <person name="Binder M."/>
            <person name="Bloem J."/>
            <person name="Labutti K."/>
            <person name="Salamov A."/>
            <person name="Andreopoulos B."/>
            <person name="Baker S."/>
            <person name="Barry K."/>
            <person name="Bills G."/>
            <person name="Bluhm B."/>
            <person name="Cannon C."/>
            <person name="Castanera R."/>
            <person name="Culley D."/>
            <person name="Daum C."/>
            <person name="Ezra D."/>
            <person name="Gonzalez J."/>
            <person name="Henrissat B."/>
            <person name="Kuo A."/>
            <person name="Liang C."/>
            <person name="Lipzen A."/>
            <person name="Lutzoni F."/>
            <person name="Magnuson J."/>
            <person name="Mondo S."/>
            <person name="Nolan M."/>
            <person name="Ohm R."/>
            <person name="Pangilinan J."/>
            <person name="Park H.-J."/>
            <person name="Ramirez L."/>
            <person name="Alfaro M."/>
            <person name="Sun H."/>
            <person name="Tritt A."/>
            <person name="Yoshinaga Y."/>
            <person name="Zwiers L.-H."/>
            <person name="Turgeon B."/>
            <person name="Goodwin S."/>
            <person name="Spatafora J."/>
            <person name="Crous P."/>
            <person name="Grigoriev I."/>
        </authorList>
    </citation>
    <scope>NUCLEOTIDE SEQUENCE</scope>
    <source>
        <strain evidence="5">CBS 115976</strain>
    </source>
</reference>
<dbReference type="GO" id="GO:0005739">
    <property type="term" value="C:mitochondrion"/>
    <property type="evidence" value="ECO:0007669"/>
    <property type="project" value="TreeGrafter"/>
</dbReference>